<comment type="caution">
    <text evidence="2">The sequence shown here is derived from an EMBL/GenBank/DDBJ whole genome shotgun (WGS) entry which is preliminary data.</text>
</comment>
<dbReference type="AlphaFoldDB" id="A0A270B7W4"/>
<dbReference type="SMART" id="SM00460">
    <property type="entry name" value="TGc"/>
    <property type="match status" value="1"/>
</dbReference>
<dbReference type="RefSeq" id="WP_048853764.1">
    <property type="nucleotide sequence ID" value="NZ_BAMZ01000012.1"/>
</dbReference>
<organism evidence="2 3">
    <name type="scientific">Acetobacter syzygii</name>
    <dbReference type="NCBI Taxonomy" id="146476"/>
    <lineage>
        <taxon>Bacteria</taxon>
        <taxon>Pseudomonadati</taxon>
        <taxon>Pseudomonadota</taxon>
        <taxon>Alphaproteobacteria</taxon>
        <taxon>Acetobacterales</taxon>
        <taxon>Acetobacteraceae</taxon>
        <taxon>Acetobacter</taxon>
    </lineage>
</organism>
<dbReference type="GeneID" id="98302385"/>
<dbReference type="PANTHER" id="PTHR33490:SF1">
    <property type="entry name" value="SLL1233 PROTEIN"/>
    <property type="match status" value="1"/>
</dbReference>
<evidence type="ECO:0000313" key="2">
    <source>
        <dbReference type="EMBL" id="PAL21134.1"/>
    </source>
</evidence>
<dbReference type="Gene3D" id="3.10.620.30">
    <property type="match status" value="1"/>
</dbReference>
<dbReference type="PANTHER" id="PTHR33490">
    <property type="entry name" value="BLR5614 PROTEIN-RELATED"/>
    <property type="match status" value="1"/>
</dbReference>
<gene>
    <name evidence="2" type="ORF">B9K05_11445</name>
</gene>
<dbReference type="InterPro" id="IPR013589">
    <property type="entry name" value="Bac_transglu_N"/>
</dbReference>
<dbReference type="Proteomes" id="UP000216033">
    <property type="component" value="Unassembled WGS sequence"/>
</dbReference>
<dbReference type="EMBL" id="NDFP01000014">
    <property type="protein sequence ID" value="PAL21134.1"/>
    <property type="molecule type" value="Genomic_DNA"/>
</dbReference>
<proteinExistence type="predicted"/>
<dbReference type="SUPFAM" id="SSF54001">
    <property type="entry name" value="Cysteine proteinases"/>
    <property type="match status" value="1"/>
</dbReference>
<dbReference type="Pfam" id="PF01841">
    <property type="entry name" value="Transglut_core"/>
    <property type="match status" value="1"/>
</dbReference>
<accession>A0A270B7W4</accession>
<dbReference type="InterPro" id="IPR038765">
    <property type="entry name" value="Papain-like_cys_pep_sf"/>
</dbReference>
<evidence type="ECO:0000313" key="3">
    <source>
        <dbReference type="Proteomes" id="UP000216033"/>
    </source>
</evidence>
<feature type="domain" description="Transglutaminase-like" evidence="1">
    <location>
        <begin position="164"/>
        <end position="234"/>
    </location>
</feature>
<evidence type="ECO:0000259" key="1">
    <source>
        <dbReference type="SMART" id="SM00460"/>
    </source>
</evidence>
<dbReference type="OrthoDB" id="9804023at2"/>
<dbReference type="InterPro" id="IPR002931">
    <property type="entry name" value="Transglutaminase-like"/>
</dbReference>
<keyword evidence="3" id="KW-1185">Reference proteome</keyword>
<name>A0A270B7W4_9PROT</name>
<dbReference type="Pfam" id="PF08379">
    <property type="entry name" value="Bact_transglu_N"/>
    <property type="match status" value="1"/>
</dbReference>
<protein>
    <submittedName>
        <fullName evidence="2">Transglutaminase</fullName>
    </submittedName>
</protein>
<sequence length="279" mass="30966">MSSHVTLLHKTCYRYDRPVTMGPQTIRLRPIEGGRTPIESYGLQINPTGFHLKWERDLYGNNVACVGFLNQLTHFDIEVSLVADIAFYDPLLQSIQMAGQEDICLDFFAMPACCGQEVKDFLAKYVIKDDGNCLGHLMALNRGIAKQIRYQRRLEPGVWSPEETLRNGAGSCRDSAWLLVNLARYMGHAARFVSGYLIQNAITADGTEVLTADLHAWAQIFIPERGWLGFDTTSGLLTAGSHIPLAVAVKPENAAPVSGLLDCCEATFDVSMHVERLFT</sequence>
<reference evidence="2 3" key="1">
    <citation type="submission" date="2017-04" db="EMBL/GenBank/DDBJ databases">
        <title>Kefir bacterial isolates.</title>
        <authorList>
            <person name="Kim Y."/>
            <person name="Blasche S."/>
            <person name="Patil K.R."/>
        </authorList>
    </citation>
    <scope>NUCLEOTIDE SEQUENCE [LARGE SCALE GENOMIC DNA]</scope>
    <source>
        <strain evidence="2 3">KR-2</strain>
    </source>
</reference>
<dbReference type="STRING" id="1231343.Absy_012_038"/>